<dbReference type="Proteomes" id="UP001497700">
    <property type="component" value="Unassembled WGS sequence"/>
</dbReference>
<accession>A0ACB9YU02</accession>
<dbReference type="EMBL" id="MU393531">
    <property type="protein sequence ID" value="KAI4862190.1"/>
    <property type="molecule type" value="Genomic_DNA"/>
</dbReference>
<evidence type="ECO:0000313" key="2">
    <source>
        <dbReference type="Proteomes" id="UP001497700"/>
    </source>
</evidence>
<reference evidence="1 2" key="1">
    <citation type="journal article" date="2022" name="New Phytol.">
        <title>Ecological generalism drives hyperdiversity of secondary metabolite gene clusters in xylarialean endophytes.</title>
        <authorList>
            <person name="Franco M.E.E."/>
            <person name="Wisecaver J.H."/>
            <person name="Arnold A.E."/>
            <person name="Ju Y.M."/>
            <person name="Slot J.C."/>
            <person name="Ahrendt S."/>
            <person name="Moore L.P."/>
            <person name="Eastman K.E."/>
            <person name="Scott K."/>
            <person name="Konkel Z."/>
            <person name="Mondo S.J."/>
            <person name="Kuo A."/>
            <person name="Hayes R.D."/>
            <person name="Haridas S."/>
            <person name="Andreopoulos B."/>
            <person name="Riley R."/>
            <person name="LaButti K."/>
            <person name="Pangilinan J."/>
            <person name="Lipzen A."/>
            <person name="Amirebrahimi M."/>
            <person name="Yan J."/>
            <person name="Adam C."/>
            <person name="Keymanesh K."/>
            <person name="Ng V."/>
            <person name="Louie K."/>
            <person name="Northen T."/>
            <person name="Drula E."/>
            <person name="Henrissat B."/>
            <person name="Hsieh H.M."/>
            <person name="Youens-Clark K."/>
            <person name="Lutzoni F."/>
            <person name="Miadlikowska J."/>
            <person name="Eastwood D.C."/>
            <person name="Hamelin R.C."/>
            <person name="Grigoriev I.V."/>
            <person name="U'Ren J.M."/>
        </authorList>
    </citation>
    <scope>NUCLEOTIDE SEQUENCE [LARGE SCALE GENOMIC DNA]</scope>
    <source>
        <strain evidence="1 2">CBS 119005</strain>
    </source>
</reference>
<keyword evidence="2" id="KW-1185">Reference proteome</keyword>
<protein>
    <submittedName>
        <fullName evidence="1">Uncharacterized protein</fullName>
    </submittedName>
</protein>
<proteinExistence type="predicted"/>
<gene>
    <name evidence="1" type="ORF">F4820DRAFT_451180</name>
</gene>
<name>A0ACB9YU02_9PEZI</name>
<organism evidence="1 2">
    <name type="scientific">Hypoxylon rubiginosum</name>
    <dbReference type="NCBI Taxonomy" id="110542"/>
    <lineage>
        <taxon>Eukaryota</taxon>
        <taxon>Fungi</taxon>
        <taxon>Dikarya</taxon>
        <taxon>Ascomycota</taxon>
        <taxon>Pezizomycotina</taxon>
        <taxon>Sordariomycetes</taxon>
        <taxon>Xylariomycetidae</taxon>
        <taxon>Xylariales</taxon>
        <taxon>Hypoxylaceae</taxon>
        <taxon>Hypoxylon</taxon>
    </lineage>
</organism>
<comment type="caution">
    <text evidence="1">The sequence shown here is derived from an EMBL/GenBank/DDBJ whole genome shotgun (WGS) entry which is preliminary data.</text>
</comment>
<sequence>MILPAPASPTSAPTTLCNPSTDFRQLGDRSPSEGGDWPRSPSAAVLVDAKQARALEAAEKSCVSQFCRDDQMCQDLSVYGYSCNSCLMVSGNIGNCQQF</sequence>
<evidence type="ECO:0000313" key="1">
    <source>
        <dbReference type="EMBL" id="KAI4862190.1"/>
    </source>
</evidence>